<dbReference type="NCBIfam" id="TIGR02778">
    <property type="entry name" value="ligD_pol"/>
    <property type="match status" value="1"/>
</dbReference>
<sequence>MPDIEVAGRDVRITSPDKVVFPGSGHTKLDLIRYYQAVGEGALRGVQGRPMVLKRFVHGIEEEAFFQKRAPAKRPDWVEVAELRYRSGRSAEEVVATELAHVVWAVNLGCVDLNPHPVRAADLAHPDELRIDLDPVPGVRWGDVLRTAQVSREVLADHGLTAWPKTSGSRGFHVYARIEPRWTFAEVRRAAEAVAREVERRAPEVATSRWWKEQRHGVFVDYNQNAYDRTVASAYSVRPVADARVSTPLTWDEVPGCRPGDHTIDTVPKRFAELGDPWADMDLHVGGLESLLELAESQGPVPEREDLPVVEIARAQHKEEAQAGFERWKARHPEVAACLEPADVLVDGMRGRSSVWYRIRVNLQHVPEAQRPGQEPLEVDYDPWT</sequence>
<comment type="caution">
    <text evidence="2">The sequence shown here is derived from an EMBL/GenBank/DDBJ whole genome shotgun (WGS) entry which is preliminary data.</text>
</comment>
<dbReference type="InterPro" id="IPR014145">
    <property type="entry name" value="LigD_pol_dom"/>
</dbReference>
<evidence type="ECO:0000313" key="3">
    <source>
        <dbReference type="Proteomes" id="UP001597097"/>
    </source>
</evidence>
<dbReference type="RefSeq" id="WP_219529617.1">
    <property type="nucleotide sequence ID" value="NZ_JAHKRM010000007.1"/>
</dbReference>
<dbReference type="Pfam" id="PF21686">
    <property type="entry name" value="LigD_Prim-Pol"/>
    <property type="match status" value="1"/>
</dbReference>
<reference evidence="3" key="1">
    <citation type="journal article" date="2019" name="Int. J. Syst. Evol. Microbiol.">
        <title>The Global Catalogue of Microorganisms (GCM) 10K type strain sequencing project: providing services to taxonomists for standard genome sequencing and annotation.</title>
        <authorList>
            <consortium name="The Broad Institute Genomics Platform"/>
            <consortium name="The Broad Institute Genome Sequencing Center for Infectious Disease"/>
            <person name="Wu L."/>
            <person name="Ma J."/>
        </authorList>
    </citation>
    <scope>NUCLEOTIDE SEQUENCE [LARGE SCALE GENOMIC DNA]</scope>
    <source>
        <strain evidence="3">CGMCC 1.15399</strain>
    </source>
</reference>
<protein>
    <submittedName>
        <fullName evidence="2">Non-homologous end-joining DNA ligase</fullName>
        <ecNumber evidence="2">6.5.1.1</ecNumber>
    </submittedName>
</protein>
<dbReference type="CDD" id="cd04865">
    <property type="entry name" value="LigD_Pol_like_2"/>
    <property type="match status" value="1"/>
</dbReference>
<dbReference type="PANTHER" id="PTHR42705">
    <property type="entry name" value="BIFUNCTIONAL NON-HOMOLOGOUS END JOINING PROTEIN LIGD"/>
    <property type="match status" value="1"/>
</dbReference>
<dbReference type="PANTHER" id="PTHR42705:SF3">
    <property type="entry name" value="ATP-DEPENDENT DNA LIGASE"/>
    <property type="match status" value="1"/>
</dbReference>
<evidence type="ECO:0000313" key="2">
    <source>
        <dbReference type="EMBL" id="MFD1545752.1"/>
    </source>
</evidence>
<keyword evidence="3" id="KW-1185">Reference proteome</keyword>
<evidence type="ECO:0000259" key="1">
    <source>
        <dbReference type="Pfam" id="PF21686"/>
    </source>
</evidence>
<organism evidence="2 3">
    <name type="scientific">Nonomuraea guangzhouensis</name>
    <dbReference type="NCBI Taxonomy" id="1291555"/>
    <lineage>
        <taxon>Bacteria</taxon>
        <taxon>Bacillati</taxon>
        <taxon>Actinomycetota</taxon>
        <taxon>Actinomycetes</taxon>
        <taxon>Streptosporangiales</taxon>
        <taxon>Streptosporangiaceae</taxon>
        <taxon>Nonomuraea</taxon>
    </lineage>
</organism>
<dbReference type="Proteomes" id="UP001597097">
    <property type="component" value="Unassembled WGS sequence"/>
</dbReference>
<feature type="domain" description="DNA ligase D polymerase" evidence="1">
    <location>
        <begin position="27"/>
        <end position="278"/>
    </location>
</feature>
<name>A0ABW4GWX5_9ACTN</name>
<dbReference type="InterPro" id="IPR052171">
    <property type="entry name" value="NHEJ_LigD"/>
</dbReference>
<dbReference type="EC" id="6.5.1.1" evidence="2"/>
<proteinExistence type="predicted"/>
<dbReference type="GO" id="GO:0003910">
    <property type="term" value="F:DNA ligase (ATP) activity"/>
    <property type="evidence" value="ECO:0007669"/>
    <property type="project" value="UniProtKB-EC"/>
</dbReference>
<gene>
    <name evidence="2" type="primary">ligD</name>
    <name evidence="2" type="ORF">ACFSJ0_52530</name>
</gene>
<keyword evidence="2" id="KW-0436">Ligase</keyword>
<dbReference type="EMBL" id="JBHUCM010000049">
    <property type="protein sequence ID" value="MFD1545752.1"/>
    <property type="molecule type" value="Genomic_DNA"/>
</dbReference>
<accession>A0ABW4GWX5</accession>